<protein>
    <submittedName>
        <fullName evidence="1">Uncharacterized protein</fullName>
    </submittedName>
</protein>
<dbReference type="AlphaFoldDB" id="A0A4R7TE77"/>
<dbReference type="OrthoDB" id="3830270at2"/>
<comment type="caution">
    <text evidence="1">The sequence shown here is derived from an EMBL/GenBank/DDBJ whole genome shotgun (WGS) entry which is preliminary data.</text>
</comment>
<organism evidence="1 2">
    <name type="scientific">Kribbella voronezhensis</name>
    <dbReference type="NCBI Taxonomy" id="2512212"/>
    <lineage>
        <taxon>Bacteria</taxon>
        <taxon>Bacillati</taxon>
        <taxon>Actinomycetota</taxon>
        <taxon>Actinomycetes</taxon>
        <taxon>Propionibacteriales</taxon>
        <taxon>Kribbellaceae</taxon>
        <taxon>Kribbella</taxon>
    </lineage>
</organism>
<evidence type="ECO:0000313" key="2">
    <source>
        <dbReference type="Proteomes" id="UP000295151"/>
    </source>
</evidence>
<reference evidence="1 2" key="1">
    <citation type="submission" date="2019-03" db="EMBL/GenBank/DDBJ databases">
        <title>Genomic Encyclopedia of Type Strains, Phase III (KMG-III): the genomes of soil and plant-associated and newly described type strains.</title>
        <authorList>
            <person name="Whitman W."/>
        </authorList>
    </citation>
    <scope>NUCLEOTIDE SEQUENCE [LARGE SCALE GENOMIC DNA]</scope>
    <source>
        <strain evidence="1 2">VKM Ac-2575</strain>
    </source>
</reference>
<evidence type="ECO:0000313" key="1">
    <source>
        <dbReference type="EMBL" id="TDU90450.1"/>
    </source>
</evidence>
<dbReference type="Proteomes" id="UP000295151">
    <property type="component" value="Unassembled WGS sequence"/>
</dbReference>
<proteinExistence type="predicted"/>
<dbReference type="RefSeq" id="WP_133980362.1">
    <property type="nucleotide sequence ID" value="NZ_SOCE01000001.1"/>
</dbReference>
<sequence length="78" mass="8687">MNLRVRVVRCACAGGHHWYADIDDADDLQPDDPFWFVDGCPTQSRALEIACAQLQLLSGEAISGRQLTRVQEAHLVHV</sequence>
<dbReference type="EMBL" id="SOCE01000001">
    <property type="protein sequence ID" value="TDU90450.1"/>
    <property type="molecule type" value="Genomic_DNA"/>
</dbReference>
<accession>A0A4R7TE77</accession>
<keyword evidence="2" id="KW-1185">Reference proteome</keyword>
<gene>
    <name evidence="1" type="ORF">EV138_4041</name>
</gene>
<name>A0A4R7TE77_9ACTN</name>